<dbReference type="Proteomes" id="UP001165405">
    <property type="component" value="Unassembled WGS sequence"/>
</dbReference>
<reference evidence="1" key="1">
    <citation type="submission" date="2022-01" db="EMBL/GenBank/DDBJ databases">
        <title>Antribacter sp. nov., isolated from Guizhou of China.</title>
        <authorList>
            <person name="Chengliang C."/>
            <person name="Ya Z."/>
        </authorList>
    </citation>
    <scope>NUCLEOTIDE SEQUENCE</scope>
    <source>
        <strain evidence="1">KLBMP 9083</strain>
    </source>
</reference>
<accession>A0AA41U5U0</accession>
<evidence type="ECO:0000313" key="2">
    <source>
        <dbReference type="Proteomes" id="UP001165405"/>
    </source>
</evidence>
<organism evidence="1 2">
    <name type="scientific">Antribacter soli</name>
    <dbReference type="NCBI Taxonomy" id="2910976"/>
    <lineage>
        <taxon>Bacteria</taxon>
        <taxon>Bacillati</taxon>
        <taxon>Actinomycetota</taxon>
        <taxon>Actinomycetes</taxon>
        <taxon>Micrococcales</taxon>
        <taxon>Promicromonosporaceae</taxon>
        <taxon>Antribacter</taxon>
    </lineage>
</organism>
<proteinExistence type="predicted"/>
<dbReference type="RefSeq" id="WP_236087284.1">
    <property type="nucleotide sequence ID" value="NZ_JAKGSG010000005.1"/>
</dbReference>
<keyword evidence="2" id="KW-1185">Reference proteome</keyword>
<sequence length="63" mass="7217">MSDITTRRVPPGPILDAFREHRWLPAWWTDVPRMALEAALELADLDPRRLHLADDGSIDVRNA</sequence>
<protein>
    <submittedName>
        <fullName evidence="1">Uncharacterized protein</fullName>
    </submittedName>
</protein>
<gene>
    <name evidence="1" type="ORF">L1785_01210</name>
</gene>
<name>A0AA41U5U0_9MICO</name>
<dbReference type="EMBL" id="JAKGSG010000005">
    <property type="protein sequence ID" value="MCF4119595.1"/>
    <property type="molecule type" value="Genomic_DNA"/>
</dbReference>
<dbReference type="AlphaFoldDB" id="A0AA41U5U0"/>
<comment type="caution">
    <text evidence="1">The sequence shown here is derived from an EMBL/GenBank/DDBJ whole genome shotgun (WGS) entry which is preliminary data.</text>
</comment>
<evidence type="ECO:0000313" key="1">
    <source>
        <dbReference type="EMBL" id="MCF4119595.1"/>
    </source>
</evidence>